<dbReference type="AlphaFoldDB" id="A0A3G3MIJ4"/>
<keyword evidence="1" id="KW-0812">Transmembrane</keyword>
<comment type="subcellular location">
    <subcellularLocation>
        <location evidence="1">Mitochondrion membrane</location>
        <topology evidence="1">Multi-pass membrane protein</topology>
    </subcellularLocation>
</comment>
<dbReference type="InterPro" id="IPR042106">
    <property type="entry name" value="Nuo/plastoQ_OxRdtase_6_NuoJ"/>
</dbReference>
<comment type="function">
    <text evidence="1">Core subunit of the mitochondrial membrane respiratory chain NADH dehydrogenase (Complex I) which catalyzes electron transfer from NADH through the respiratory chain, using ubiquinone as an electron acceptor. Essential for the catalytic activity and assembly of complex I.</text>
</comment>
<protein>
    <recommendedName>
        <fullName evidence="1">NADH-ubiquinone oxidoreductase chain 6</fullName>
        <ecNumber evidence="1">7.1.1.2</ecNumber>
    </recommendedName>
</protein>
<dbReference type="Pfam" id="PF00499">
    <property type="entry name" value="Oxidored_q3"/>
    <property type="match status" value="1"/>
</dbReference>
<dbReference type="GO" id="GO:0031966">
    <property type="term" value="C:mitochondrial membrane"/>
    <property type="evidence" value="ECO:0007669"/>
    <property type="project" value="UniProtKB-SubCell"/>
</dbReference>
<keyword evidence="1" id="KW-0249">Electron transport</keyword>
<dbReference type="GeneID" id="38463840"/>
<keyword evidence="1" id="KW-0679">Respiratory chain</keyword>
<organism evidence="2">
    <name type="scientific">Neogoniolithon spectabile</name>
    <dbReference type="NCBI Taxonomy" id="231755"/>
    <lineage>
        <taxon>Eukaryota</taxon>
        <taxon>Rhodophyta</taxon>
        <taxon>Florideophyceae</taxon>
        <taxon>Corallinophycidae</taxon>
        <taxon>Corallinales</taxon>
        <taxon>Spongitidaceae</taxon>
        <taxon>Neogoniolithoideae</taxon>
        <taxon>Neogoniolithon</taxon>
    </lineage>
</organism>
<reference evidence="2" key="1">
    <citation type="journal article" date="2018" name="Genome Biol. Evol.">
        <title>Mitochondrial and Plastid Genomes from Coralline Red Algae Provide Insights into the Incongruent Evolutionary Histories of Organelles.</title>
        <authorList>
            <person name="Lee J."/>
            <person name="Song H.J."/>
            <person name="In Park S."/>
            <person name="Lee Y.M."/>
            <person name="Jeong S.Y."/>
            <person name="Oh Cho T."/>
            <person name="Kim J.H."/>
            <person name="Choi H.G."/>
            <person name="Choi C.G."/>
            <person name="Nelson W.A."/>
            <person name="Fredericq S."/>
            <person name="Bhattacharya D."/>
            <person name="Su Yoon H."/>
        </authorList>
    </citation>
    <scope>NUCLEOTIDE SEQUENCE</scope>
</reference>
<dbReference type="PANTHER" id="PTHR33269">
    <property type="entry name" value="NADH-UBIQUINONE OXIDOREDUCTASE CHAIN 6"/>
    <property type="match status" value="1"/>
</dbReference>
<dbReference type="PANTHER" id="PTHR33269:SF17">
    <property type="entry name" value="NADH-UBIQUINONE OXIDOREDUCTASE CHAIN 6"/>
    <property type="match status" value="1"/>
</dbReference>
<geneLocation type="mitochondrion" evidence="2"/>
<dbReference type="RefSeq" id="YP_009542003.1">
    <property type="nucleotide sequence ID" value="NC_039980.1"/>
</dbReference>
<comment type="similarity">
    <text evidence="1">Belongs to the complex I subunit 6 family.</text>
</comment>
<proteinExistence type="inferred from homology"/>
<keyword evidence="1" id="KW-1133">Transmembrane helix</keyword>
<dbReference type="InterPro" id="IPR001457">
    <property type="entry name" value="NADH_UbQ/plastoQ_OxRdtase_su6"/>
</dbReference>
<dbReference type="EMBL" id="MH281624">
    <property type="protein sequence ID" value="AYR06673.1"/>
    <property type="molecule type" value="Genomic_DNA"/>
</dbReference>
<sequence>MMEFTLFLFFSIGALVTAFMVITSKNAVHSVLFLILVFCNVSCLLLVLGAEFFSFMFLIVYVGAIAFYFLFVVMMLNIKNNPLKIHNFFFNTYNYCHKLYFCKSIIHQFQKYFKSNSSSYSLYYISWLREHNSVTNIETLGLILYTKYSILFLMCGILLLLAMIGAIVLTMHQRSSVKKTTNKSTITKKPSRIYKVYKFT</sequence>
<dbReference type="EC" id="7.1.1.2" evidence="1"/>
<keyword evidence="1" id="KW-0813">Transport</keyword>
<comment type="catalytic activity">
    <reaction evidence="1">
        <text>a ubiquinone + NADH + 5 H(+)(in) = a ubiquinol + NAD(+) + 4 H(+)(out)</text>
        <dbReference type="Rhea" id="RHEA:29091"/>
        <dbReference type="Rhea" id="RHEA-COMP:9565"/>
        <dbReference type="Rhea" id="RHEA-COMP:9566"/>
        <dbReference type="ChEBI" id="CHEBI:15378"/>
        <dbReference type="ChEBI" id="CHEBI:16389"/>
        <dbReference type="ChEBI" id="CHEBI:17976"/>
        <dbReference type="ChEBI" id="CHEBI:57540"/>
        <dbReference type="ChEBI" id="CHEBI:57945"/>
        <dbReference type="EC" id="7.1.1.2"/>
    </reaction>
</comment>
<gene>
    <name evidence="2" type="primary">ND6</name>
</gene>
<evidence type="ECO:0000313" key="2">
    <source>
        <dbReference type="EMBL" id="AYR06673.1"/>
    </source>
</evidence>
<keyword evidence="1" id="KW-0472">Membrane</keyword>
<feature type="transmembrane region" description="Helical" evidence="1">
    <location>
        <begin position="55"/>
        <end position="78"/>
    </location>
</feature>
<keyword evidence="1" id="KW-0830">Ubiquinone</keyword>
<evidence type="ECO:0000256" key="1">
    <source>
        <dbReference type="RuleBase" id="RU004430"/>
    </source>
</evidence>
<name>A0A3G3MIJ4_9FLOR</name>
<feature type="transmembrane region" description="Helical" evidence="1">
    <location>
        <begin position="30"/>
        <end position="48"/>
    </location>
</feature>
<feature type="transmembrane region" description="Helical" evidence="1">
    <location>
        <begin position="148"/>
        <end position="169"/>
    </location>
</feature>
<keyword evidence="1" id="KW-1278">Translocase</keyword>
<dbReference type="GO" id="GO:0008137">
    <property type="term" value="F:NADH dehydrogenase (ubiquinone) activity"/>
    <property type="evidence" value="ECO:0007669"/>
    <property type="project" value="UniProtKB-UniRule"/>
</dbReference>
<accession>A0A3G3MIJ4</accession>
<dbReference type="Gene3D" id="1.20.120.1200">
    <property type="entry name" value="NADH-ubiquinone/plastoquinone oxidoreductase chain 6, subunit NuoJ"/>
    <property type="match status" value="1"/>
</dbReference>
<keyword evidence="1" id="KW-0520">NAD</keyword>
<keyword evidence="1 2" id="KW-0496">Mitochondrion</keyword>